<organism evidence="2">
    <name type="scientific">Rhodanobacter sp. FW102-FHT14D07</name>
    <dbReference type="NCBI Taxonomy" id="3351462"/>
    <lineage>
        <taxon>Bacteria</taxon>
        <taxon>Pseudomonadati</taxon>
        <taxon>Pseudomonadota</taxon>
        <taxon>Gammaproteobacteria</taxon>
        <taxon>Lysobacterales</taxon>
        <taxon>Rhodanobacteraceae</taxon>
        <taxon>Rhodanobacter</taxon>
    </lineage>
</organism>
<gene>
    <name evidence="2" type="ORF">ACFYG5_00225</name>
</gene>
<proteinExistence type="predicted"/>
<accession>A0AB74UV55</accession>
<reference evidence="2" key="1">
    <citation type="submission" date="2024-10" db="EMBL/GenBank/DDBJ databases">
        <authorList>
            <person name="Lesea H.P."/>
            <person name="Kuehl J.V."/>
            <person name="Chandonia J.-M."/>
        </authorList>
    </citation>
    <scope>NUCLEOTIDE SEQUENCE</scope>
    <source>
        <strain evidence="2">FW102-FHT14D07</strain>
    </source>
</reference>
<dbReference type="RefSeq" id="WP_395120223.1">
    <property type="nucleotide sequence ID" value="NZ_CP170721.1"/>
</dbReference>
<keyword evidence="1" id="KW-0732">Signal</keyword>
<dbReference type="EMBL" id="CP170721">
    <property type="protein sequence ID" value="XIA18597.1"/>
    <property type="molecule type" value="Genomic_DNA"/>
</dbReference>
<evidence type="ECO:0000256" key="1">
    <source>
        <dbReference type="SAM" id="SignalP"/>
    </source>
</evidence>
<evidence type="ECO:0000313" key="2">
    <source>
        <dbReference type="EMBL" id="XIA18597.1"/>
    </source>
</evidence>
<feature type="signal peptide" evidence="1">
    <location>
        <begin position="1"/>
        <end position="21"/>
    </location>
</feature>
<protein>
    <recommendedName>
        <fullName evidence="3">Lipoprotein</fullName>
    </recommendedName>
</protein>
<dbReference type="PROSITE" id="PS51257">
    <property type="entry name" value="PROKAR_LIPOPROTEIN"/>
    <property type="match status" value="1"/>
</dbReference>
<dbReference type="AlphaFoldDB" id="A0AB74UV55"/>
<name>A0AB74UV55_9GAMM</name>
<sequence>MFHKNLFLCFTIVTLCVMTLAGCTTVTRRDGSSVRIPAGGFVGSMAATNIACQDNVQSLSEENAKLRVQVAELQAKLNSANR</sequence>
<feature type="chain" id="PRO_5044492001" description="Lipoprotein" evidence="1">
    <location>
        <begin position="22"/>
        <end position="82"/>
    </location>
</feature>
<evidence type="ECO:0008006" key="3">
    <source>
        <dbReference type="Google" id="ProtNLM"/>
    </source>
</evidence>